<gene>
    <name evidence="2" type="ORF">PMZ80_002316</name>
</gene>
<feature type="compositionally biased region" description="Low complexity" evidence="1">
    <location>
        <begin position="137"/>
        <end position="149"/>
    </location>
</feature>
<evidence type="ECO:0000256" key="1">
    <source>
        <dbReference type="SAM" id="MobiDB-lite"/>
    </source>
</evidence>
<name>A0ABR0RXI5_9EURO</name>
<feature type="region of interest" description="Disordered" evidence="1">
    <location>
        <begin position="19"/>
        <end position="84"/>
    </location>
</feature>
<feature type="region of interest" description="Disordered" evidence="1">
    <location>
        <begin position="114"/>
        <end position="177"/>
    </location>
</feature>
<feature type="compositionally biased region" description="Low complexity" evidence="1">
    <location>
        <begin position="63"/>
        <end position="73"/>
    </location>
</feature>
<dbReference type="Proteomes" id="UP001334248">
    <property type="component" value="Unassembled WGS sequence"/>
</dbReference>
<organism evidence="2 3">
    <name type="scientific">Knufia obscura</name>
    <dbReference type="NCBI Taxonomy" id="1635080"/>
    <lineage>
        <taxon>Eukaryota</taxon>
        <taxon>Fungi</taxon>
        <taxon>Dikarya</taxon>
        <taxon>Ascomycota</taxon>
        <taxon>Pezizomycotina</taxon>
        <taxon>Eurotiomycetes</taxon>
        <taxon>Chaetothyriomycetidae</taxon>
        <taxon>Chaetothyriales</taxon>
        <taxon>Trichomeriaceae</taxon>
        <taxon>Knufia</taxon>
    </lineage>
</organism>
<protein>
    <submittedName>
        <fullName evidence="2">Uncharacterized protein</fullName>
    </submittedName>
</protein>
<accession>A0ABR0RXI5</accession>
<feature type="compositionally biased region" description="Basic residues" evidence="1">
    <location>
        <begin position="167"/>
        <end position="177"/>
    </location>
</feature>
<keyword evidence="3" id="KW-1185">Reference proteome</keyword>
<comment type="caution">
    <text evidence="2">The sequence shown here is derived from an EMBL/GenBank/DDBJ whole genome shotgun (WGS) entry which is preliminary data.</text>
</comment>
<sequence length="216" mass="23921">MNIVATPFLPPFPVMSMWRTGTSSDSGTDQHQQRSHSSSQSTDATAGTTRAEKLRGKMRRFSSRLTSRSSAERTPSQDIGNYSGFEEYSRTQSSAIATTTTTNSTDASTVLDGVVSAQPHPTTEDPENPTRRRRFSSRLSSLGSRVSSVTKASYGKLQAGPQEKAARREKKLQEKKKRMAWTGDFDAQGNATYPPHRGAYASENKDWRMALAYMPW</sequence>
<dbReference type="RefSeq" id="XP_064733202.1">
    <property type="nucleotide sequence ID" value="XM_064870749.1"/>
</dbReference>
<dbReference type="EMBL" id="JAVHJV010000002">
    <property type="protein sequence ID" value="KAK5945112.1"/>
    <property type="molecule type" value="Genomic_DNA"/>
</dbReference>
<reference evidence="2 3" key="1">
    <citation type="journal article" date="2023" name="Res Sq">
        <title>Genomic and morphological characterization of Knufia obscura isolated from the Mars 2020 spacecraft assembly facility.</title>
        <authorList>
            <person name="Chander A.M."/>
            <person name="Teixeira M.M."/>
            <person name="Singh N.K."/>
            <person name="Williams M.P."/>
            <person name="Parker C.W."/>
            <person name="Leo P."/>
            <person name="Stajich J.E."/>
            <person name="Torok T."/>
            <person name="Tighe S."/>
            <person name="Mason C.E."/>
            <person name="Venkateswaran K."/>
        </authorList>
    </citation>
    <scope>NUCLEOTIDE SEQUENCE [LARGE SCALE GENOMIC DNA]</scope>
    <source>
        <strain evidence="2 3">CCFEE 5817</strain>
    </source>
</reference>
<feature type="compositionally biased region" description="Polar residues" evidence="1">
    <location>
        <begin position="19"/>
        <end position="29"/>
    </location>
</feature>
<evidence type="ECO:0000313" key="3">
    <source>
        <dbReference type="Proteomes" id="UP001334248"/>
    </source>
</evidence>
<proteinExistence type="predicted"/>
<dbReference type="GeneID" id="89995765"/>
<evidence type="ECO:0000313" key="2">
    <source>
        <dbReference type="EMBL" id="KAK5945112.1"/>
    </source>
</evidence>